<dbReference type="AlphaFoldDB" id="A0A562BU70"/>
<accession>A0A562BU70</accession>
<dbReference type="InterPro" id="IPR002347">
    <property type="entry name" value="SDR_fam"/>
</dbReference>
<comment type="caution">
    <text evidence="4">The sequence shown here is derived from an EMBL/GenBank/DDBJ whole genome shotgun (WGS) entry which is preliminary data.</text>
</comment>
<dbReference type="EMBL" id="VLJN01000002">
    <property type="protein sequence ID" value="TWG88805.1"/>
    <property type="molecule type" value="Genomic_DNA"/>
</dbReference>
<dbReference type="SUPFAM" id="SSF51735">
    <property type="entry name" value="NAD(P)-binding Rossmann-fold domains"/>
    <property type="match status" value="1"/>
</dbReference>
<keyword evidence="2" id="KW-0560">Oxidoreductase</keyword>
<sequence>MANAVQAQSNPQAQSHAEARGGSFKRVWFITGAARGIGALIAKAALADGNAVVAAGRNVEAIVRALGESPALLPVRLDVTSEAEAHAAVQAAVARFGRIDVVINNAGFGLLGAVEESSDADVRRMYDTNVFGLLNVTRAVLPVMRARRAGHVINISSLGGYRAAVGFGAYSSTKFAVEGLSEALHAELAPLGIHVTVVEPGYFRTDFLDSASLTVAASVIDDYAGTAGRIREVAGTLNHQQPGDPARLAQAMVTLVDAEAPPLRLPLGTDALRTIEEKNAYVARETQAWRALASSTDFAA</sequence>
<dbReference type="GO" id="GO:0016491">
    <property type="term" value="F:oxidoreductase activity"/>
    <property type="evidence" value="ECO:0007669"/>
    <property type="project" value="UniProtKB-KW"/>
</dbReference>
<dbReference type="Proteomes" id="UP000318141">
    <property type="component" value="Unassembled WGS sequence"/>
</dbReference>
<gene>
    <name evidence="4" type="ORF">L602_001000000040</name>
</gene>
<dbReference type="InterPro" id="IPR020904">
    <property type="entry name" value="Sc_DH/Rdtase_CS"/>
</dbReference>
<name>A0A562BU70_9BURK</name>
<evidence type="ECO:0000313" key="4">
    <source>
        <dbReference type="EMBL" id="TWG88805.1"/>
    </source>
</evidence>
<dbReference type="PANTHER" id="PTHR43976:SF16">
    <property type="entry name" value="SHORT-CHAIN DEHYDROGENASE_REDUCTASE FAMILY PROTEIN"/>
    <property type="match status" value="1"/>
</dbReference>
<dbReference type="NCBIfam" id="NF004824">
    <property type="entry name" value="PRK06180.1"/>
    <property type="match status" value="1"/>
</dbReference>
<protein>
    <submittedName>
        <fullName evidence="4">NADP-dependent 3-hydroxy acid dehydrogenase YdfG</fullName>
    </submittedName>
</protein>
<dbReference type="CDD" id="cd05374">
    <property type="entry name" value="17beta-HSD-like_SDR_c"/>
    <property type="match status" value="1"/>
</dbReference>
<reference evidence="4 5" key="1">
    <citation type="submission" date="2019-07" db="EMBL/GenBank/DDBJ databases">
        <title>Genome sequencing of lignin-degrading bacterial isolates.</title>
        <authorList>
            <person name="Gladden J."/>
        </authorList>
    </citation>
    <scope>NUCLEOTIDE SEQUENCE [LARGE SCALE GENOMIC DNA]</scope>
    <source>
        <strain evidence="4 5">J11</strain>
    </source>
</reference>
<dbReference type="InterPro" id="IPR036291">
    <property type="entry name" value="NAD(P)-bd_dom_sf"/>
</dbReference>
<dbReference type="PRINTS" id="PR00081">
    <property type="entry name" value="GDHRDH"/>
</dbReference>
<keyword evidence="5" id="KW-1185">Reference proteome</keyword>
<dbReference type="Pfam" id="PF00106">
    <property type="entry name" value="adh_short"/>
    <property type="match status" value="1"/>
</dbReference>
<dbReference type="PRINTS" id="PR00080">
    <property type="entry name" value="SDRFAMILY"/>
</dbReference>
<proteinExistence type="inferred from homology"/>
<evidence type="ECO:0000256" key="2">
    <source>
        <dbReference type="ARBA" id="ARBA00023002"/>
    </source>
</evidence>
<evidence type="ECO:0000256" key="1">
    <source>
        <dbReference type="ARBA" id="ARBA00006484"/>
    </source>
</evidence>
<dbReference type="PANTHER" id="PTHR43976">
    <property type="entry name" value="SHORT CHAIN DEHYDROGENASE"/>
    <property type="match status" value="1"/>
</dbReference>
<dbReference type="InterPro" id="IPR051911">
    <property type="entry name" value="SDR_oxidoreductase"/>
</dbReference>
<organism evidence="4 5">
    <name type="scientific">Cupriavidus gilardii J11</name>
    <dbReference type="NCBI Taxonomy" id="936133"/>
    <lineage>
        <taxon>Bacteria</taxon>
        <taxon>Pseudomonadati</taxon>
        <taxon>Pseudomonadota</taxon>
        <taxon>Betaproteobacteria</taxon>
        <taxon>Burkholderiales</taxon>
        <taxon>Burkholderiaceae</taxon>
        <taxon>Cupriavidus</taxon>
    </lineage>
</organism>
<dbReference type="OrthoDB" id="9789083at2"/>
<comment type="similarity">
    <text evidence="1 3">Belongs to the short-chain dehydrogenases/reductases (SDR) family.</text>
</comment>
<evidence type="ECO:0000256" key="3">
    <source>
        <dbReference type="RuleBase" id="RU000363"/>
    </source>
</evidence>
<dbReference type="PROSITE" id="PS00061">
    <property type="entry name" value="ADH_SHORT"/>
    <property type="match status" value="1"/>
</dbReference>
<evidence type="ECO:0000313" key="5">
    <source>
        <dbReference type="Proteomes" id="UP000318141"/>
    </source>
</evidence>
<dbReference type="Gene3D" id="3.40.50.720">
    <property type="entry name" value="NAD(P)-binding Rossmann-like Domain"/>
    <property type="match status" value="1"/>
</dbReference>